<dbReference type="GO" id="GO:0031411">
    <property type="term" value="C:gas vesicle"/>
    <property type="evidence" value="ECO:0007669"/>
    <property type="project" value="UniProtKB-SubCell"/>
</dbReference>
<dbReference type="RefSeq" id="WP_239677363.1">
    <property type="nucleotide sequence ID" value="NZ_CP070499.1"/>
</dbReference>
<dbReference type="KEGG" id="nhy:JQS43_02105"/>
<comment type="subcellular location">
    <subcellularLocation>
        <location evidence="2">Gas vesicle</location>
    </subcellularLocation>
</comment>
<proteinExistence type="inferred from homology"/>
<name>A0A895YBP3_9ACTN</name>
<dbReference type="Proteomes" id="UP000662857">
    <property type="component" value="Chromosome"/>
</dbReference>
<accession>A0A895YBP3</accession>
<dbReference type="PANTHER" id="PTHR36852">
    <property type="entry name" value="PROTEIN GVPL 2"/>
    <property type="match status" value="1"/>
</dbReference>
<evidence type="ECO:0000256" key="2">
    <source>
        <dbReference type="ARBA" id="ARBA00035108"/>
    </source>
</evidence>
<reference evidence="5" key="1">
    <citation type="submission" date="2021-02" db="EMBL/GenBank/DDBJ databases">
        <title>Natrosporangium hydrolyticum gen. nov., sp. nov, a haloalkaliphilic actinobacterium from a soda solonchak soil.</title>
        <authorList>
            <person name="Sorokin D.Y."/>
            <person name="Khijniak T.V."/>
            <person name="Zakharycheva A.P."/>
            <person name="Boueva O.V."/>
            <person name="Ariskina E.V."/>
            <person name="Hahnke R.L."/>
            <person name="Bunk B."/>
            <person name="Sproer C."/>
            <person name="Schumann P."/>
            <person name="Evtushenko L.I."/>
            <person name="Kublanov I.V."/>
        </authorList>
    </citation>
    <scope>NUCLEOTIDE SEQUENCE</scope>
    <source>
        <strain evidence="5">DSM 106523</strain>
    </source>
</reference>
<keyword evidence="6" id="KW-1185">Reference proteome</keyword>
<dbReference type="PANTHER" id="PTHR36852:SF1">
    <property type="entry name" value="PROTEIN GVPL 2"/>
    <property type="match status" value="1"/>
</dbReference>
<evidence type="ECO:0000256" key="4">
    <source>
        <dbReference type="SAM" id="MobiDB-lite"/>
    </source>
</evidence>
<dbReference type="GO" id="GO:0031412">
    <property type="term" value="P:gas vesicle organization"/>
    <property type="evidence" value="ECO:0007669"/>
    <property type="project" value="InterPro"/>
</dbReference>
<evidence type="ECO:0000313" key="5">
    <source>
        <dbReference type="EMBL" id="QSB15187.1"/>
    </source>
</evidence>
<dbReference type="AlphaFoldDB" id="A0A895YBP3"/>
<organism evidence="5 6">
    <name type="scientific">Natronosporangium hydrolyticum</name>
    <dbReference type="NCBI Taxonomy" id="2811111"/>
    <lineage>
        <taxon>Bacteria</taxon>
        <taxon>Bacillati</taxon>
        <taxon>Actinomycetota</taxon>
        <taxon>Actinomycetes</taxon>
        <taxon>Micromonosporales</taxon>
        <taxon>Micromonosporaceae</taxon>
        <taxon>Natronosporangium</taxon>
    </lineage>
</organism>
<protein>
    <submittedName>
        <fullName evidence="5">GvpL/GvpF family gas vesicle protein</fullName>
    </submittedName>
</protein>
<feature type="region of interest" description="Disordered" evidence="4">
    <location>
        <begin position="260"/>
        <end position="282"/>
    </location>
</feature>
<comment type="similarity">
    <text evidence="3">Belongs to the gas vesicle GvpF/GvpL family.</text>
</comment>
<dbReference type="InterPro" id="IPR009430">
    <property type="entry name" value="GvpL/GvpF"/>
</dbReference>
<evidence type="ECO:0000256" key="3">
    <source>
        <dbReference type="ARBA" id="ARBA00035643"/>
    </source>
</evidence>
<evidence type="ECO:0000256" key="1">
    <source>
        <dbReference type="ARBA" id="ARBA00022987"/>
    </source>
</evidence>
<keyword evidence="1" id="KW-0304">Gas vesicle</keyword>
<dbReference type="EMBL" id="CP070499">
    <property type="protein sequence ID" value="QSB15187.1"/>
    <property type="molecule type" value="Genomic_DNA"/>
</dbReference>
<dbReference type="Pfam" id="PF06386">
    <property type="entry name" value="GvpL_GvpF"/>
    <property type="match status" value="1"/>
</dbReference>
<gene>
    <name evidence="5" type="ORF">JQS43_02105</name>
</gene>
<sequence length="282" mass="30099">MTAAGSASHLYGVVWADAADGALAGLPGDAVLVPYQRLAAITRPTPAKPDRRLRPQLLGYTATLDSLARHTPVLPVRFGTTFATTDDVITEFLAPGHDAYASALTSLATRNQFTVRARYRGDAPVREVLAEQPATRALHQRVRHAPRSKGADQAARVRLGEQVAQAVGAKRSADIDTLTQWLRPYQVLGSVSPARSVEGDRIADVACLVERARAAEFEAAVAELGAHWRGRARLRLLGPMAPYDFAAGLVNGEYTLDEAGDGRAPRWPVSSGRPAAKPVGEG</sequence>
<evidence type="ECO:0000313" key="6">
    <source>
        <dbReference type="Proteomes" id="UP000662857"/>
    </source>
</evidence>